<keyword evidence="4" id="KW-0560">Oxidoreductase</keyword>
<evidence type="ECO:0000256" key="5">
    <source>
        <dbReference type="SAM" id="MobiDB-lite"/>
    </source>
</evidence>
<dbReference type="PANTHER" id="PTHR47356">
    <property type="entry name" value="FAD-DEPENDENT MONOOXYGENASE ASQG-RELATED"/>
    <property type="match status" value="1"/>
</dbReference>
<dbReference type="AlphaFoldDB" id="A0A9P5SQY5"/>
<gene>
    <name evidence="7" type="ORF">BG006_001965</name>
</gene>
<organism evidence="7 8">
    <name type="scientific">Podila minutissima</name>
    <dbReference type="NCBI Taxonomy" id="64525"/>
    <lineage>
        <taxon>Eukaryota</taxon>
        <taxon>Fungi</taxon>
        <taxon>Fungi incertae sedis</taxon>
        <taxon>Mucoromycota</taxon>
        <taxon>Mortierellomycotina</taxon>
        <taxon>Mortierellomycetes</taxon>
        <taxon>Mortierellales</taxon>
        <taxon>Mortierellaceae</taxon>
        <taxon>Podila</taxon>
    </lineage>
</organism>
<evidence type="ECO:0000256" key="2">
    <source>
        <dbReference type="ARBA" id="ARBA00022630"/>
    </source>
</evidence>
<feature type="compositionally biased region" description="Polar residues" evidence="5">
    <location>
        <begin position="1"/>
        <end position="10"/>
    </location>
</feature>
<reference evidence="7" key="1">
    <citation type="journal article" date="2020" name="Fungal Divers.">
        <title>Resolving the Mortierellaceae phylogeny through synthesis of multi-gene phylogenetics and phylogenomics.</title>
        <authorList>
            <person name="Vandepol N."/>
            <person name="Liber J."/>
            <person name="Desiro A."/>
            <person name="Na H."/>
            <person name="Kennedy M."/>
            <person name="Barry K."/>
            <person name="Grigoriev I.V."/>
            <person name="Miller A.N."/>
            <person name="O'Donnell K."/>
            <person name="Stajich J.E."/>
            <person name="Bonito G."/>
        </authorList>
    </citation>
    <scope>NUCLEOTIDE SEQUENCE</scope>
    <source>
        <strain evidence="7">NVP1</strain>
    </source>
</reference>
<accession>A0A9P5SQY5</accession>
<name>A0A9P5SQY5_9FUNG</name>
<sequence>MSSPDIQNANILLPEPSVPEPADYVSTAKTKPPLTPEEEENMKKPTVLIVGAGLGGLTLAILLHKARIPFFVYERAHAVKHLGSAMSLGPPVTNLFKQLGIYEEFQAMGKRSLYNYIYKHDLTHDFTLDFSSRQKLAGSEGYIVSRPDMYDLLWRQIPRERIHMGKKFLSFLQNGDGVMIRFSDNTTIHGDILVGADGAHSAVRQRLFQDLKSKGKLPKSDDVPLPFNCVCLVGQTKPLDPEEFPDLKKDYSQFMTVHGSENMYSWVMFTTARNTVCWMVVQSLDAESSKENDFFRNSEWGPEAAEAMCKEVRHFKMPSGREDKELTMGDLIDLSPKDLISKVMLEEKVFDTWFGGRTVLLGDCMSNFGANICSNMMSPASGAGAINAMHDAVALANWIYTLESKSLSDLNTIFQEYYAERYPAAKASFKTSQVFSKMLAKNFTGMVTKTMFRKLPMWLWKRVVIKMSATRVQASFLPLVEDKGQVKPLPQPSLIKTLAILEQRKTGDVAV</sequence>
<evidence type="ECO:0000259" key="6">
    <source>
        <dbReference type="Pfam" id="PF01494"/>
    </source>
</evidence>
<dbReference type="InterPro" id="IPR002938">
    <property type="entry name" value="FAD-bd"/>
</dbReference>
<keyword evidence="3" id="KW-0274">FAD</keyword>
<keyword evidence="8" id="KW-1185">Reference proteome</keyword>
<evidence type="ECO:0000256" key="4">
    <source>
        <dbReference type="ARBA" id="ARBA00023002"/>
    </source>
</evidence>
<evidence type="ECO:0000313" key="7">
    <source>
        <dbReference type="EMBL" id="KAF9334549.1"/>
    </source>
</evidence>
<dbReference type="Pfam" id="PF01494">
    <property type="entry name" value="FAD_binding_3"/>
    <property type="match status" value="1"/>
</dbReference>
<dbReference type="EMBL" id="JAAAUY010000142">
    <property type="protein sequence ID" value="KAF9334549.1"/>
    <property type="molecule type" value="Genomic_DNA"/>
</dbReference>
<keyword evidence="2" id="KW-0285">Flavoprotein</keyword>
<proteinExistence type="inferred from homology"/>
<dbReference type="PRINTS" id="PR00420">
    <property type="entry name" value="RNGMNOXGNASE"/>
</dbReference>
<evidence type="ECO:0000256" key="3">
    <source>
        <dbReference type="ARBA" id="ARBA00022827"/>
    </source>
</evidence>
<dbReference type="Proteomes" id="UP000696485">
    <property type="component" value="Unassembled WGS sequence"/>
</dbReference>
<dbReference type="InterPro" id="IPR050562">
    <property type="entry name" value="FAD_mOase_fung"/>
</dbReference>
<dbReference type="GO" id="GO:0071949">
    <property type="term" value="F:FAD binding"/>
    <property type="evidence" value="ECO:0007669"/>
    <property type="project" value="InterPro"/>
</dbReference>
<dbReference type="Gene3D" id="3.50.50.60">
    <property type="entry name" value="FAD/NAD(P)-binding domain"/>
    <property type="match status" value="1"/>
</dbReference>
<dbReference type="GO" id="GO:0004497">
    <property type="term" value="F:monooxygenase activity"/>
    <property type="evidence" value="ECO:0007669"/>
    <property type="project" value="InterPro"/>
</dbReference>
<dbReference type="InterPro" id="IPR036188">
    <property type="entry name" value="FAD/NAD-bd_sf"/>
</dbReference>
<feature type="domain" description="FAD-binding" evidence="6">
    <location>
        <begin position="46"/>
        <end position="427"/>
    </location>
</feature>
<comment type="similarity">
    <text evidence="1">Belongs to the paxM FAD-dependent monooxygenase family.</text>
</comment>
<dbReference type="SUPFAM" id="SSF51905">
    <property type="entry name" value="FAD/NAD(P)-binding domain"/>
    <property type="match status" value="1"/>
</dbReference>
<evidence type="ECO:0000256" key="1">
    <source>
        <dbReference type="ARBA" id="ARBA00007992"/>
    </source>
</evidence>
<evidence type="ECO:0000313" key="8">
    <source>
        <dbReference type="Proteomes" id="UP000696485"/>
    </source>
</evidence>
<dbReference type="PANTHER" id="PTHR47356:SF2">
    <property type="entry name" value="FAD-BINDING DOMAIN-CONTAINING PROTEIN-RELATED"/>
    <property type="match status" value="1"/>
</dbReference>
<feature type="region of interest" description="Disordered" evidence="5">
    <location>
        <begin position="1"/>
        <end position="40"/>
    </location>
</feature>
<comment type="caution">
    <text evidence="7">The sequence shown here is derived from an EMBL/GenBank/DDBJ whole genome shotgun (WGS) entry which is preliminary data.</text>
</comment>
<protein>
    <recommendedName>
        <fullName evidence="6">FAD-binding domain-containing protein</fullName>
    </recommendedName>
</protein>